<dbReference type="InterPro" id="IPR036388">
    <property type="entry name" value="WH-like_DNA-bd_sf"/>
</dbReference>
<dbReference type="EMBL" id="CP002902">
    <property type="protein sequence ID" value="AEJ42054.1"/>
    <property type="molecule type" value="Genomic_DNA"/>
</dbReference>
<keyword evidence="2" id="KW-0238">DNA-binding</keyword>
<dbReference type="KEGG" id="aad:TC41_0075"/>
<keyword evidence="1" id="KW-0805">Transcription regulation</keyword>
<evidence type="ECO:0000256" key="1">
    <source>
        <dbReference type="ARBA" id="ARBA00023015"/>
    </source>
</evidence>
<dbReference type="AlphaFoldDB" id="F8II95"/>
<name>F8II95_ALIAT</name>
<evidence type="ECO:0000313" key="5">
    <source>
        <dbReference type="EMBL" id="AEJ42054.1"/>
    </source>
</evidence>
<dbReference type="InterPro" id="IPR000524">
    <property type="entry name" value="Tscrpt_reg_HTH_GntR"/>
</dbReference>
<reference evidence="5 6" key="1">
    <citation type="journal article" date="2011" name="J. Bacteriol.">
        <title>Complete Genome Sequence of Alicyclobacillus acidocaldarius Strain Tc-4-1.</title>
        <authorList>
            <person name="Chen Y."/>
            <person name="He Y."/>
            <person name="Zhang B."/>
            <person name="Yang J."/>
            <person name="Li W."/>
            <person name="Dong Z."/>
            <person name="Hu S."/>
        </authorList>
    </citation>
    <scope>NUCLEOTIDE SEQUENCE [LARGE SCALE GENOMIC DNA]</scope>
    <source>
        <strain evidence="5 6">Tc-4-1</strain>
    </source>
</reference>
<dbReference type="GO" id="GO:0003677">
    <property type="term" value="F:DNA binding"/>
    <property type="evidence" value="ECO:0007669"/>
    <property type="project" value="UniProtKB-KW"/>
</dbReference>
<dbReference type="Proteomes" id="UP000000292">
    <property type="component" value="Chromosome"/>
</dbReference>
<reference evidence="6" key="2">
    <citation type="submission" date="2011-06" db="EMBL/GenBank/DDBJ databases">
        <title>The complete genome sequence of Alicyclobacillus acidocaldarius sp. Tc-4-1.</title>
        <authorList>
            <person name="Chen Y."/>
            <person name="He Y."/>
            <person name="Dong Z."/>
            <person name="Hu S."/>
        </authorList>
    </citation>
    <scope>NUCLEOTIDE SEQUENCE [LARGE SCALE GENOMIC DNA]</scope>
    <source>
        <strain evidence="6">Tc-4-1</strain>
    </source>
</reference>
<dbReference type="eggNOG" id="COG1802">
    <property type="taxonomic scope" value="Bacteria"/>
</dbReference>
<dbReference type="InterPro" id="IPR008920">
    <property type="entry name" value="TF_FadR/GntR_C"/>
</dbReference>
<sequence length="246" mass="27790">MSIDLRLRGGGGVIAGVTYGVAKKTLGEQAYEAIREEILSLRLHPGQTVYESDFTRMLNMSRTPVREAVRALAMERLIEVLPQRGMKVALISERQVEETRFVRESLELAVVRRVAEDVSRDASVRARLEREMARSLQDQREAAEAGDALQFMHADDAFHQIFLQHFDNETLSAIVAQMRGHLNRVRMLSLFEPERMKRLVGEHERVAEAVLSGDADKSAEAMHHHLAKLMEDLPGIKARHPAFFGP</sequence>
<protein>
    <submittedName>
        <fullName evidence="5">Transcriptional regulator, GntR family</fullName>
    </submittedName>
</protein>
<dbReference type="STRING" id="1048834.TC41_0075"/>
<dbReference type="PATRIC" id="fig|1048834.4.peg.67"/>
<organism evidence="5 6">
    <name type="scientific">Alicyclobacillus acidocaldarius (strain Tc-4-1)</name>
    <name type="common">Bacillus acidocaldarius</name>
    <dbReference type="NCBI Taxonomy" id="1048834"/>
    <lineage>
        <taxon>Bacteria</taxon>
        <taxon>Bacillati</taxon>
        <taxon>Bacillota</taxon>
        <taxon>Bacilli</taxon>
        <taxon>Bacillales</taxon>
        <taxon>Alicyclobacillaceae</taxon>
        <taxon>Alicyclobacillus</taxon>
    </lineage>
</organism>
<proteinExistence type="predicted"/>
<accession>F8II95</accession>
<dbReference type="PROSITE" id="PS50949">
    <property type="entry name" value="HTH_GNTR"/>
    <property type="match status" value="1"/>
</dbReference>
<dbReference type="SMART" id="SM00895">
    <property type="entry name" value="FCD"/>
    <property type="match status" value="1"/>
</dbReference>
<dbReference type="PANTHER" id="PTHR43537">
    <property type="entry name" value="TRANSCRIPTIONAL REGULATOR, GNTR FAMILY"/>
    <property type="match status" value="1"/>
</dbReference>
<dbReference type="InterPro" id="IPR011711">
    <property type="entry name" value="GntR_C"/>
</dbReference>
<evidence type="ECO:0000313" key="6">
    <source>
        <dbReference type="Proteomes" id="UP000000292"/>
    </source>
</evidence>
<dbReference type="PANTHER" id="PTHR43537:SF5">
    <property type="entry name" value="UXU OPERON TRANSCRIPTIONAL REGULATOR"/>
    <property type="match status" value="1"/>
</dbReference>
<feature type="domain" description="HTH gntR-type" evidence="4">
    <location>
        <begin position="24"/>
        <end position="91"/>
    </location>
</feature>
<keyword evidence="3" id="KW-0804">Transcription</keyword>
<dbReference type="Pfam" id="PF00392">
    <property type="entry name" value="GntR"/>
    <property type="match status" value="1"/>
</dbReference>
<dbReference type="GO" id="GO:0003700">
    <property type="term" value="F:DNA-binding transcription factor activity"/>
    <property type="evidence" value="ECO:0007669"/>
    <property type="project" value="InterPro"/>
</dbReference>
<gene>
    <name evidence="5" type="ordered locus">TC41_0075</name>
</gene>
<dbReference type="SUPFAM" id="SSF48008">
    <property type="entry name" value="GntR ligand-binding domain-like"/>
    <property type="match status" value="1"/>
</dbReference>
<dbReference type="Pfam" id="PF07729">
    <property type="entry name" value="FCD"/>
    <property type="match status" value="1"/>
</dbReference>
<dbReference type="SMART" id="SM00345">
    <property type="entry name" value="HTH_GNTR"/>
    <property type="match status" value="1"/>
</dbReference>
<evidence type="ECO:0000259" key="4">
    <source>
        <dbReference type="PROSITE" id="PS50949"/>
    </source>
</evidence>
<dbReference type="SUPFAM" id="SSF46785">
    <property type="entry name" value="Winged helix' DNA-binding domain"/>
    <property type="match status" value="1"/>
</dbReference>
<dbReference type="Gene3D" id="1.20.120.530">
    <property type="entry name" value="GntR ligand-binding domain-like"/>
    <property type="match status" value="1"/>
</dbReference>
<dbReference type="HOGENOM" id="CLU_017584_5_2_9"/>
<evidence type="ECO:0000256" key="3">
    <source>
        <dbReference type="ARBA" id="ARBA00023163"/>
    </source>
</evidence>
<dbReference type="InterPro" id="IPR036390">
    <property type="entry name" value="WH_DNA-bd_sf"/>
</dbReference>
<dbReference type="Gene3D" id="1.10.10.10">
    <property type="entry name" value="Winged helix-like DNA-binding domain superfamily/Winged helix DNA-binding domain"/>
    <property type="match status" value="1"/>
</dbReference>
<evidence type="ECO:0000256" key="2">
    <source>
        <dbReference type="ARBA" id="ARBA00023125"/>
    </source>
</evidence>